<sequence length="137" mass="16649">MKKIKHIPAYNFKLEKDYSLKHTIILTRKTDGKKKIYKQGNRKWRILYFTQLRDNSDCCNSKSKEMPWDVQQDICHLVFNMKGESVMKREKMEYIEAKIDQLECFLDSNDNELRDMGFTREKLESQLDKYIIERDRK</sequence>
<comment type="caution">
    <text evidence="1">The sequence shown here is derived from an EMBL/GenBank/DDBJ whole genome shotgun (WGS) entry which is preliminary data.</text>
</comment>
<name>A0A0F9JDR4_9ZZZZ</name>
<organism evidence="1">
    <name type="scientific">marine sediment metagenome</name>
    <dbReference type="NCBI Taxonomy" id="412755"/>
    <lineage>
        <taxon>unclassified sequences</taxon>
        <taxon>metagenomes</taxon>
        <taxon>ecological metagenomes</taxon>
    </lineage>
</organism>
<protein>
    <submittedName>
        <fullName evidence="1">Uncharacterized protein</fullName>
    </submittedName>
</protein>
<accession>A0A0F9JDR4</accession>
<gene>
    <name evidence="1" type="ORF">LCGC14_1466090</name>
</gene>
<proteinExistence type="predicted"/>
<dbReference type="EMBL" id="LAZR01010262">
    <property type="protein sequence ID" value="KKM67939.1"/>
    <property type="molecule type" value="Genomic_DNA"/>
</dbReference>
<reference evidence="1" key="1">
    <citation type="journal article" date="2015" name="Nature">
        <title>Complex archaea that bridge the gap between prokaryotes and eukaryotes.</title>
        <authorList>
            <person name="Spang A."/>
            <person name="Saw J.H."/>
            <person name="Jorgensen S.L."/>
            <person name="Zaremba-Niedzwiedzka K."/>
            <person name="Martijn J."/>
            <person name="Lind A.E."/>
            <person name="van Eijk R."/>
            <person name="Schleper C."/>
            <person name="Guy L."/>
            <person name="Ettema T.J."/>
        </authorList>
    </citation>
    <scope>NUCLEOTIDE SEQUENCE</scope>
</reference>
<dbReference type="AlphaFoldDB" id="A0A0F9JDR4"/>
<evidence type="ECO:0000313" key="1">
    <source>
        <dbReference type="EMBL" id="KKM67939.1"/>
    </source>
</evidence>